<dbReference type="Proteomes" id="UP000054270">
    <property type="component" value="Unassembled WGS sequence"/>
</dbReference>
<accession>A0A0D2PFH5</accession>
<feature type="transmembrane region" description="Helical" evidence="1">
    <location>
        <begin position="55"/>
        <end position="78"/>
    </location>
</feature>
<name>A0A0D2PFH5_HYPSF</name>
<keyword evidence="3" id="KW-1185">Reference proteome</keyword>
<sequence>MSALDMTALPNPLTPLAFLSPEEAYQTTVTNYASIGALAVLIWDILDNAVTDYRLVISGLNLTMLVYIASRLGVLAYLLGSAIFSTAPIGHCALADKVVNAFCPTFSAVPTALLFFFRLRAVYNRNRRVVAAFFVMWLGLVVSAVFIPLGLVGRAIGPTAYCEEMLAVDNNTVAIVQTVPLVYDTLVFFAISWRLAQVACVAPKGARASLRTIALGTNLPAFSRSLLIDGQAYYLATLVAGAVFAGLAFSPSVPGPLRSLATDPYIAVINIMACRVYRRTRTGLIRETEISTTTLAKSRTGSAIVFHHTQGEQGTDDASSVNVATVPNGGCGVEVEKTLPV</sequence>
<dbReference type="AlphaFoldDB" id="A0A0D2PFH5"/>
<feature type="transmembrane region" description="Helical" evidence="1">
    <location>
        <begin position="129"/>
        <end position="151"/>
    </location>
</feature>
<evidence type="ECO:0008006" key="4">
    <source>
        <dbReference type="Google" id="ProtNLM"/>
    </source>
</evidence>
<gene>
    <name evidence="2" type="ORF">HYPSUDRAFT_56876</name>
</gene>
<evidence type="ECO:0000256" key="1">
    <source>
        <dbReference type="SAM" id="Phobius"/>
    </source>
</evidence>
<keyword evidence="1" id="KW-0812">Transmembrane</keyword>
<organism evidence="2 3">
    <name type="scientific">Hypholoma sublateritium (strain FD-334 SS-4)</name>
    <dbReference type="NCBI Taxonomy" id="945553"/>
    <lineage>
        <taxon>Eukaryota</taxon>
        <taxon>Fungi</taxon>
        <taxon>Dikarya</taxon>
        <taxon>Basidiomycota</taxon>
        <taxon>Agaricomycotina</taxon>
        <taxon>Agaricomycetes</taxon>
        <taxon>Agaricomycetidae</taxon>
        <taxon>Agaricales</taxon>
        <taxon>Agaricineae</taxon>
        <taxon>Strophariaceae</taxon>
        <taxon>Hypholoma</taxon>
    </lineage>
</organism>
<dbReference type="STRING" id="945553.A0A0D2PFH5"/>
<keyword evidence="1" id="KW-0472">Membrane</keyword>
<proteinExistence type="predicted"/>
<reference evidence="3" key="1">
    <citation type="submission" date="2014-04" db="EMBL/GenBank/DDBJ databases">
        <title>Evolutionary Origins and Diversification of the Mycorrhizal Mutualists.</title>
        <authorList>
            <consortium name="DOE Joint Genome Institute"/>
            <consortium name="Mycorrhizal Genomics Consortium"/>
            <person name="Kohler A."/>
            <person name="Kuo A."/>
            <person name="Nagy L.G."/>
            <person name="Floudas D."/>
            <person name="Copeland A."/>
            <person name="Barry K.W."/>
            <person name="Cichocki N."/>
            <person name="Veneault-Fourrey C."/>
            <person name="LaButti K."/>
            <person name="Lindquist E.A."/>
            <person name="Lipzen A."/>
            <person name="Lundell T."/>
            <person name="Morin E."/>
            <person name="Murat C."/>
            <person name="Riley R."/>
            <person name="Ohm R."/>
            <person name="Sun H."/>
            <person name="Tunlid A."/>
            <person name="Henrissat B."/>
            <person name="Grigoriev I.V."/>
            <person name="Hibbett D.S."/>
            <person name="Martin F."/>
        </authorList>
    </citation>
    <scope>NUCLEOTIDE SEQUENCE [LARGE SCALE GENOMIC DNA]</scope>
    <source>
        <strain evidence="3">FD-334 SS-4</strain>
    </source>
</reference>
<dbReference type="EMBL" id="KN817583">
    <property type="protein sequence ID" value="KJA18900.1"/>
    <property type="molecule type" value="Genomic_DNA"/>
</dbReference>
<protein>
    <recommendedName>
        <fullName evidence="4">G-protein coupled receptors family 1 profile domain-containing protein</fullName>
    </recommendedName>
</protein>
<dbReference type="OrthoDB" id="3038990at2759"/>
<feature type="transmembrane region" description="Helical" evidence="1">
    <location>
        <begin position="232"/>
        <end position="250"/>
    </location>
</feature>
<feature type="transmembrane region" description="Helical" evidence="1">
    <location>
        <begin position="24"/>
        <end position="43"/>
    </location>
</feature>
<evidence type="ECO:0000313" key="3">
    <source>
        <dbReference type="Proteomes" id="UP000054270"/>
    </source>
</evidence>
<feature type="transmembrane region" description="Helical" evidence="1">
    <location>
        <begin position="98"/>
        <end position="117"/>
    </location>
</feature>
<keyword evidence="1" id="KW-1133">Transmembrane helix</keyword>
<evidence type="ECO:0000313" key="2">
    <source>
        <dbReference type="EMBL" id="KJA18900.1"/>
    </source>
</evidence>